<dbReference type="Gene3D" id="1.20.1250.20">
    <property type="entry name" value="MFS general substrate transporter like domains"/>
    <property type="match status" value="1"/>
</dbReference>
<accession>A0ABY6HZ08</accession>
<evidence type="ECO:0000313" key="3">
    <source>
        <dbReference type="Proteomes" id="UP001208689"/>
    </source>
</evidence>
<reference evidence="2" key="1">
    <citation type="submission" date="2022-09" db="EMBL/GenBank/DDBJ databases">
        <title>Actin cytoskeleton and complex cell architecture in an #Asgard archaeon.</title>
        <authorList>
            <person name="Ponce Toledo R.I."/>
            <person name="Schleper C."/>
            <person name="Rodrigues Oliveira T."/>
            <person name="Wollweber F."/>
            <person name="Xu J."/>
            <person name="Rittmann S."/>
            <person name="Klingl A."/>
            <person name="Pilhofer M."/>
        </authorList>
    </citation>
    <scope>NUCLEOTIDE SEQUENCE</scope>
    <source>
        <strain evidence="2">B-35</strain>
    </source>
</reference>
<name>A0ABY6HZ08_9ARCH</name>
<organism evidence="2 3">
    <name type="scientific">Candidatus Lokiarchaeum ossiferum</name>
    <dbReference type="NCBI Taxonomy" id="2951803"/>
    <lineage>
        <taxon>Archaea</taxon>
        <taxon>Promethearchaeati</taxon>
        <taxon>Promethearchaeota</taxon>
        <taxon>Promethearchaeia</taxon>
        <taxon>Promethearchaeales</taxon>
        <taxon>Promethearchaeaceae</taxon>
        <taxon>Candidatus Lokiarchaeum</taxon>
    </lineage>
</organism>
<dbReference type="InterPro" id="IPR036259">
    <property type="entry name" value="MFS_trans_sf"/>
</dbReference>
<keyword evidence="3" id="KW-1185">Reference proteome</keyword>
<gene>
    <name evidence="2" type="ORF">NEF87_005043</name>
</gene>
<feature type="transmembrane region" description="Helical" evidence="1">
    <location>
        <begin position="12"/>
        <end position="32"/>
    </location>
</feature>
<keyword evidence="1" id="KW-0812">Transmembrane</keyword>
<evidence type="ECO:0008006" key="4">
    <source>
        <dbReference type="Google" id="ProtNLM"/>
    </source>
</evidence>
<keyword evidence="1" id="KW-1133">Transmembrane helix</keyword>
<evidence type="ECO:0000256" key="1">
    <source>
        <dbReference type="SAM" id="Phobius"/>
    </source>
</evidence>
<protein>
    <recommendedName>
        <fullName evidence="4">Major facilitator superfamily (MFS) profile domain-containing protein</fullName>
    </recommendedName>
</protein>
<feature type="transmembrane region" description="Helical" evidence="1">
    <location>
        <begin position="47"/>
        <end position="68"/>
    </location>
</feature>
<dbReference type="Proteomes" id="UP001208689">
    <property type="component" value="Chromosome"/>
</dbReference>
<evidence type="ECO:0000313" key="2">
    <source>
        <dbReference type="EMBL" id="UYP48758.1"/>
    </source>
</evidence>
<sequence length="83" mass="9008">MIEQKSTKVTLFVLYILLTIGTFIQTVLPALMPNLTETFTDMNEGKIGYIIGTMILTMAGAGIVMGYFGEKSGGCKLRVSEVP</sequence>
<keyword evidence="1" id="KW-0472">Membrane</keyword>
<proteinExistence type="predicted"/>
<dbReference type="SUPFAM" id="SSF103473">
    <property type="entry name" value="MFS general substrate transporter"/>
    <property type="match status" value="1"/>
</dbReference>
<dbReference type="EMBL" id="CP104013">
    <property type="protein sequence ID" value="UYP48758.1"/>
    <property type="molecule type" value="Genomic_DNA"/>
</dbReference>